<feature type="region of interest" description="Disordered" evidence="1">
    <location>
        <begin position="1"/>
        <end position="74"/>
    </location>
</feature>
<feature type="compositionally biased region" description="Gly residues" evidence="1">
    <location>
        <begin position="65"/>
        <end position="74"/>
    </location>
</feature>
<accession>A0A2J8KBP1</accession>
<gene>
    <name evidence="2" type="ORF">CK820_G0039913</name>
</gene>
<evidence type="ECO:0000256" key="1">
    <source>
        <dbReference type="SAM" id="MobiDB-lite"/>
    </source>
</evidence>
<evidence type="ECO:0000313" key="3">
    <source>
        <dbReference type="Proteomes" id="UP000236370"/>
    </source>
</evidence>
<organism evidence="2 3">
    <name type="scientific">Pan troglodytes</name>
    <name type="common">Chimpanzee</name>
    <dbReference type="NCBI Taxonomy" id="9598"/>
    <lineage>
        <taxon>Eukaryota</taxon>
        <taxon>Metazoa</taxon>
        <taxon>Chordata</taxon>
        <taxon>Craniata</taxon>
        <taxon>Vertebrata</taxon>
        <taxon>Euteleostomi</taxon>
        <taxon>Mammalia</taxon>
        <taxon>Eutheria</taxon>
        <taxon>Euarchontoglires</taxon>
        <taxon>Primates</taxon>
        <taxon>Haplorrhini</taxon>
        <taxon>Catarrhini</taxon>
        <taxon>Hominidae</taxon>
        <taxon>Pan</taxon>
    </lineage>
</organism>
<evidence type="ECO:0000313" key="2">
    <source>
        <dbReference type="EMBL" id="PNI32441.1"/>
    </source>
</evidence>
<dbReference type="EMBL" id="NBAG03000379">
    <property type="protein sequence ID" value="PNI32441.1"/>
    <property type="molecule type" value="Genomic_DNA"/>
</dbReference>
<sequence>MAELQLDPAMAGLGGGAGSRTTRAGRGRRRGPLGQAERGRHLLRDHQTDLRPGAQVISLPPLLPGGPGAGLRQG</sequence>
<name>A0A2J8KBP1_PANTR</name>
<proteinExistence type="predicted"/>
<feature type="compositionally biased region" description="Basic and acidic residues" evidence="1">
    <location>
        <begin position="37"/>
        <end position="49"/>
    </location>
</feature>
<dbReference type="Proteomes" id="UP000236370">
    <property type="component" value="Unassembled WGS sequence"/>
</dbReference>
<reference evidence="2 3" key="1">
    <citation type="submission" date="2017-12" db="EMBL/GenBank/DDBJ databases">
        <title>High-resolution comparative analysis of great ape genomes.</title>
        <authorList>
            <person name="Pollen A."/>
            <person name="Hastie A."/>
            <person name="Hormozdiari F."/>
            <person name="Dougherty M."/>
            <person name="Liu R."/>
            <person name="Chaisson M."/>
            <person name="Hoppe E."/>
            <person name="Hill C."/>
            <person name="Pang A."/>
            <person name="Hillier L."/>
            <person name="Baker C."/>
            <person name="Armstrong J."/>
            <person name="Shendure J."/>
            <person name="Paten B."/>
            <person name="Wilson R."/>
            <person name="Chao H."/>
            <person name="Schneider V."/>
            <person name="Ventura M."/>
            <person name="Kronenberg Z."/>
            <person name="Murali S."/>
            <person name="Gordon D."/>
            <person name="Cantsilieris S."/>
            <person name="Munson K."/>
            <person name="Nelson B."/>
            <person name="Raja A."/>
            <person name="Underwood J."/>
            <person name="Diekhans M."/>
            <person name="Fiddes I."/>
            <person name="Haussler D."/>
            <person name="Eichler E."/>
        </authorList>
    </citation>
    <scope>NUCLEOTIDE SEQUENCE [LARGE SCALE GENOMIC DNA]</scope>
    <source>
        <strain evidence="2">Yerkes chimp pedigree #C0471</strain>
    </source>
</reference>
<protein>
    <submittedName>
        <fullName evidence="2">KCTD2 isoform 1</fullName>
    </submittedName>
</protein>
<dbReference type="AlphaFoldDB" id="A0A2J8KBP1"/>
<comment type="caution">
    <text evidence="2">The sequence shown here is derived from an EMBL/GenBank/DDBJ whole genome shotgun (WGS) entry which is preliminary data.</text>
</comment>